<gene>
    <name evidence="1" type="ORF">J2S19_002478</name>
</gene>
<keyword evidence="2" id="KW-1185">Reference proteome</keyword>
<protein>
    <recommendedName>
        <fullName evidence="3">Lipoprotein YvcA</fullName>
    </recommendedName>
</protein>
<dbReference type="PROSITE" id="PS51257">
    <property type="entry name" value="PROKAR_LIPOPROTEIN"/>
    <property type="match status" value="1"/>
</dbReference>
<dbReference type="EMBL" id="JAUSUD010000010">
    <property type="protein sequence ID" value="MDQ0231216.1"/>
    <property type="molecule type" value="Genomic_DNA"/>
</dbReference>
<name>A0ABT9ZHD0_9BACI</name>
<accession>A0ABT9ZHD0</accession>
<reference evidence="1 2" key="1">
    <citation type="submission" date="2023-07" db="EMBL/GenBank/DDBJ databases">
        <title>Genomic Encyclopedia of Type Strains, Phase IV (KMG-IV): sequencing the most valuable type-strain genomes for metagenomic binning, comparative biology and taxonomic classification.</title>
        <authorList>
            <person name="Goeker M."/>
        </authorList>
    </citation>
    <scope>NUCLEOTIDE SEQUENCE [LARGE SCALE GENOMIC DNA]</scope>
    <source>
        <strain evidence="1 2">DSM 29005</strain>
    </source>
</reference>
<dbReference type="Proteomes" id="UP001234495">
    <property type="component" value="Unassembled WGS sequence"/>
</dbReference>
<sequence>MRSLFLYVIVGTLIFAGGCTIKKEEVEPKEWPKTPAFQDEDTRKMLDSTEEVQDGYYLYTSKTGGYSMLWPVDATKKTFQNKGDAYEKLIFGGSSEKENYFYEIRTSYNNISPKSYLENHLSNLSSTLQHDGEYKEIIDGDKIIYFAREKYTPKYSDNRTIYYYFSYIRDNKKEKGVEFIYSIRCYEDEKFKECEIDERKETERALMLMKSVNFSKVDIDDEQT</sequence>
<comment type="caution">
    <text evidence="1">The sequence shown here is derived from an EMBL/GenBank/DDBJ whole genome shotgun (WGS) entry which is preliminary data.</text>
</comment>
<proteinExistence type="predicted"/>
<evidence type="ECO:0000313" key="2">
    <source>
        <dbReference type="Proteomes" id="UP001234495"/>
    </source>
</evidence>
<evidence type="ECO:0000313" key="1">
    <source>
        <dbReference type="EMBL" id="MDQ0231216.1"/>
    </source>
</evidence>
<evidence type="ECO:0008006" key="3">
    <source>
        <dbReference type="Google" id="ProtNLM"/>
    </source>
</evidence>
<organism evidence="1 2">
    <name type="scientific">Metabacillus malikii</name>
    <dbReference type="NCBI Taxonomy" id="1504265"/>
    <lineage>
        <taxon>Bacteria</taxon>
        <taxon>Bacillati</taxon>
        <taxon>Bacillota</taxon>
        <taxon>Bacilli</taxon>
        <taxon>Bacillales</taxon>
        <taxon>Bacillaceae</taxon>
        <taxon>Metabacillus</taxon>
    </lineage>
</organism>
<dbReference type="RefSeq" id="WP_307341751.1">
    <property type="nucleotide sequence ID" value="NZ_JAUSUD010000010.1"/>
</dbReference>